<feature type="coiled-coil region" evidence="1">
    <location>
        <begin position="246"/>
        <end position="280"/>
    </location>
</feature>
<sequence length="2797" mass="333244">MGDKKHIEKKEKKKKKKKKNELDTGFVNTSNLDIDEESKCIERNTYRDISNNKTLNNIDSIHADSIISDTKDLITNSSTSNNKSNLTNVAINDEDEESNTLCYCTDSYDNFLSTNKYKLTNIKTSEIFENNFLVNKNDKYSVDNQEPCDMKERENYELKGFNNSTKILEDIEKFKKKKKEMDKNMFNIENKTDTKETINLNNDNLKSPTNIEEKETVSYKLKKKKKIDKYNISVEEKDKHMKKYMLRLEEQYKKKKEEDLKNEINEKKEEIKNLQEKDSRFINYLKNPRLNLSKNDDLNDYLCIYPLTIYFTDVMVDSTQTEDLVITNKSNTLLHIIIVPPSMKCFFIKDIINMYNKSEESSKNTLNHQIAPGHSIKIKLGYNVLTLNHLRDNIKILSEAGSQEIQIKVFQSPPKLEFPKTINFGPIRSNEKKNKSFTIKNKGNDVNILIIPKNLFEFYEKKKNIEKEENILNLLTNKKNDNESIIEIKENNESYYMYNNIKSRSYNFLFLYKKLVSNFDNLYFENVLQDIYYFNLKSSEEKSVIFFFKSGKIGAYEKKYYIIPDIDSDFSELKDREKYNFINYNGWNIFQFRIKVIVEPILLNLVRINKRIARDLYECRFSKYLENQQKDKLDYFFYSNSGNSYKFSDIQVNSGYNFTELEVVNNGLIDLNISCYIYVNENPESKKIVLEKKNKGTYYYEEFFDPAFADSLYENRSKMRYNMESGKIKVDKKDKNSEKKKKKKNKKKCLCPIYIYPQNFVLSYKKPKKIYIVFKPKDKHKNYKNYHFVMIIKNICKGSDVNIENLLEIDKKQEEKEINGFPLVCVRENKIIDNKKWNELFGNNFSRYEYSSSSLCKSYSSYSEINEEMIKKKQKKNQKIFNKKNKTTNFIGMYINIYANIIEPSINIKSEKLSKCFMLNPLFLYKTSFTIKNQNDFYISYLFENVIKLSDSSRCNIKVCSNEIVKDLQKDPQNALLEYKEEEKIVSSSEKMENKQRDEDSYKNDEDAQRLSSVSGFIENGICYYDYYAVLNEIKLINEKKKNIKYIKKNVIRKKTNKDNSNTTNRNETSNDKPFDCKQNLVFNDGDEIANKKCVKSDMNNKKEDTITLGEKEDLYYNLNKKFIKYFYNKGNNDNVQVYVLIKNVVSPKQIDIMNKLEVEKKLRYKERRKIREQNLYRDEKIKDRNENHLKTKNEGYYLLPHEKRKIVLYFLVNKYGYHKININMSFYMGNYNIKKEIKCSILTKSKGISINQTDFVFENSYSHYGFCNIVKINNLDKDLKLIRLEDLYKNKSISNTDDKSNKDNDISNNNKYGFITLYTFYCNVFNSVKKVNKNELIKKSDLIYNFKNSFYKIIDEKMDKNGIKKENDFYNCNKCKCLFKYNSCIDYLSDIFSDFSKEFNIFYNYLNGEKYIIHNMEKYKSINLEDNDEKISLNTNEFNKNFKQIYKHHEYKYIYIHDDKINFKDNLIVYPSNLLLLPLRETFFVFFFFFSHANSISFPLRVKWDSFCKEIFMKGTSKNHNIKITYDKKYQDKNNYMKNEIIKEKDTKENEENDKERKDNYIGICSDIFYVNFENLNELNIGYELSETETGNFEYNYYKKKYILINNCNPKLNYYYKNFDSFIKVNKLENKLKNKLSKYYLIKGEENNKDKTKAVTTEAETVEGEHNVLNTNKENALDAIHACIITEDDILNKIGGKKTKRHGFRLLVFHNNNITKDENFIKLKFSINFKYFNYCKIIKLRSHFFVHTFDFILINEKDLLLSLFDYMKNTICVSKGELLGDVNNNSEIDRFNGCQEIEKTKGNKESSKGRKIDSSVDGLNICKADKTNEKESNIKNGEREQIDVFVNKLIDDLSLIKIKEHDKSKAKIKRYMEEINNFFNLNIDENMFDKFENYIDEIRHDFDSNIESCIETNESLRNEEEEKNIDKNEGCYEIFNDPDRNSSKLIMGKIDKFIWVHKLLNRLNNKLDYDLVDFVKKRNNELFYNYDQEDDISRSEENDIVIKNTKERNKNKPGTHLLKNYCYNLNNENDVIYIIINNKNKVDLNLNVNCSGSINDNLKNIFNRCINNLIMKKEWQGLADFLKESNLEKNKYKKKCNVENIIYGNYNKLKHLNNKYKMKNEEHYYNFLNNILNEKSEYCLMLKNNLFLDFVLFKDTVCSMKSAFIKIYLYSDNINMYRDKIFINLSKSEQICNMSIKSEIKSLHLLNPYKVAKNGDKCIFINSIYIDKGILKNYKVLEKNERNENICKCFEEILKPYEVILLNSSNFRKNIICTFSDISDVLLNISDNKNIYISEHDDLKNDENKKIDTFLKGTPKSNEQCSNSLNELFFRNKNDIEIAKNSLCSTSDGKTANSENDIKIDCSNICIDKKAKKYIKICLENILHKEGNHVYKFDCNYKYIDDIDTKSKINTESSLKALSEHLIKSLYLTFYLYVNIEKPKMELLWGNKISHDKTIKFDFKYFNKKAYKKINKMYTDQLINDILYEDINEINGYFDETFSQKKSLNIYFINMKDINFYSYIYTKLFFEIKKIYIDSEEFDHTNTRIYHIKRKSKICIKLEIDEVKFKKEIKNKINSKKGKKHVYEDYLIFQYLTSEEHEKFIIECNYIVPFLIMKENKYIFHEFNNLRKENQIIENCKELNDVINNISDKVKENRITYNDIEIKDNTYYIYIKFSELKLYKFCLFLFNTTQIPITWTIKEEEDYIEQNYHLSKNSLNGIFHFSKTKNALFGKTYGACNTDYEKEEKRTNPFLFPNYIIVTFAPIMEKDITKKYFIDIGNGYKIYFYLKGIYVPKNGD</sequence>
<reference evidence="3" key="1">
    <citation type="submission" date="2023-01" db="EMBL/GenBank/DDBJ databases">
        <title>Long-Read Genome Assembly and Gene Model Annotations for the Rodent Malaria Parasite Plasmodium yoelii 17XNL.</title>
        <authorList>
            <person name="Mitchell G.J."/>
            <person name="Sebastian A."/>
            <person name="Albert I."/>
            <person name="Lindner S.E."/>
        </authorList>
    </citation>
    <scope>NUCLEOTIDE SEQUENCE</scope>
    <source>
        <strain evidence="3">17XNL clone 1.1</strain>
    </source>
</reference>
<dbReference type="GO" id="GO:0005929">
    <property type="term" value="C:cilium"/>
    <property type="evidence" value="ECO:0007669"/>
    <property type="project" value="TreeGrafter"/>
</dbReference>
<evidence type="ECO:0000256" key="2">
    <source>
        <dbReference type="SAM" id="MobiDB-lite"/>
    </source>
</evidence>
<protein>
    <submittedName>
        <fullName evidence="3">Uncharacterized protein</fullName>
    </submittedName>
</protein>
<feature type="region of interest" description="Disordered" evidence="2">
    <location>
        <begin position="987"/>
        <end position="1007"/>
    </location>
</feature>
<dbReference type="EMBL" id="CP115537">
    <property type="protein sequence ID" value="WBY59701.1"/>
    <property type="molecule type" value="Genomic_DNA"/>
</dbReference>
<feature type="compositionally biased region" description="Basic and acidic residues" evidence="2">
    <location>
        <begin position="1"/>
        <end position="10"/>
    </location>
</feature>
<evidence type="ECO:0000313" key="3">
    <source>
        <dbReference type="EMBL" id="WBY59701.1"/>
    </source>
</evidence>
<accession>A0AAF0B6C9</accession>
<gene>
    <name evidence="3" type="ORF">Py17XNL_001302923</name>
</gene>
<dbReference type="InterPro" id="IPR033304">
    <property type="entry name" value="DLEC1"/>
</dbReference>
<dbReference type="PANTHER" id="PTHR46348:SF1">
    <property type="entry name" value="DELETED IN LUNG AND ESOPHAGEAL CANCER PROTEIN 1"/>
    <property type="match status" value="1"/>
</dbReference>
<name>A0AAF0B6C9_PLAYO</name>
<dbReference type="Proteomes" id="UP001054126">
    <property type="component" value="Chromosome 13"/>
</dbReference>
<organism evidence="3 4">
    <name type="scientific">Plasmodium yoelii yoelii</name>
    <dbReference type="NCBI Taxonomy" id="73239"/>
    <lineage>
        <taxon>Eukaryota</taxon>
        <taxon>Sar</taxon>
        <taxon>Alveolata</taxon>
        <taxon>Apicomplexa</taxon>
        <taxon>Aconoidasida</taxon>
        <taxon>Haemosporida</taxon>
        <taxon>Plasmodiidae</taxon>
        <taxon>Plasmodium</taxon>
        <taxon>Plasmodium (Vinckeia)</taxon>
    </lineage>
</organism>
<feature type="region of interest" description="Disordered" evidence="2">
    <location>
        <begin position="1"/>
        <end position="21"/>
    </location>
</feature>
<dbReference type="GO" id="GO:0008285">
    <property type="term" value="P:negative regulation of cell population proliferation"/>
    <property type="evidence" value="ECO:0007669"/>
    <property type="project" value="InterPro"/>
</dbReference>
<dbReference type="GO" id="GO:0015631">
    <property type="term" value="F:tubulin binding"/>
    <property type="evidence" value="ECO:0007669"/>
    <property type="project" value="TreeGrafter"/>
</dbReference>
<proteinExistence type="predicted"/>
<dbReference type="GO" id="GO:0005737">
    <property type="term" value="C:cytoplasm"/>
    <property type="evidence" value="ECO:0007669"/>
    <property type="project" value="TreeGrafter"/>
</dbReference>
<evidence type="ECO:0000313" key="4">
    <source>
        <dbReference type="Proteomes" id="UP001054126"/>
    </source>
</evidence>
<keyword evidence="1" id="KW-0175">Coiled coil</keyword>
<dbReference type="PANTHER" id="PTHR46348">
    <property type="entry name" value="DELETED IN LUNG AND ESOPHAGEAL CANCER PROTEIN 1"/>
    <property type="match status" value="1"/>
</dbReference>
<evidence type="ECO:0000256" key="1">
    <source>
        <dbReference type="SAM" id="Coils"/>
    </source>
</evidence>